<name>A0A537M7V8_9BACT</name>
<sequence>MTRYIASRLLLAVPIFLGVVTIVFVVVRILPGDPAQVALGDYASRDAVEALRQRLGLDRPIPFQYGSYLAGLVRGDLGTSLITGAPVRDEIAHNLPYTLQLTVLAMIVGALIGVPVGVVNALTRNRLPDSIGRVLSLLGLSVPAYYLGILLILLFAIELRALPAVGAGDLTDLADSVRHLILPAGTLGLVMAAAVARFTRSTVLNTLGQDFVRTARAKGLPAPAVMARHTLRAALIPIVSLAGLWSIALIGDSVTTEIVFARPGLGSMMVGTMLQRDYTSLQSVMVVYTAFVVLINLATDVAYGFIDPRIRY</sequence>
<protein>
    <submittedName>
        <fullName evidence="9">ABC transporter permease</fullName>
    </submittedName>
</protein>
<dbReference type="Pfam" id="PF00528">
    <property type="entry name" value="BPD_transp_1"/>
    <property type="match status" value="1"/>
</dbReference>
<dbReference type="InterPro" id="IPR045621">
    <property type="entry name" value="BPD_transp_1_N"/>
</dbReference>
<organism evidence="9 10">
    <name type="scientific">Candidatus Segetimicrobium genomatis</name>
    <dbReference type="NCBI Taxonomy" id="2569760"/>
    <lineage>
        <taxon>Bacteria</taxon>
        <taxon>Bacillati</taxon>
        <taxon>Candidatus Sysuimicrobiota</taxon>
        <taxon>Candidatus Sysuimicrobiia</taxon>
        <taxon>Candidatus Sysuimicrobiales</taxon>
        <taxon>Candidatus Segetimicrobiaceae</taxon>
        <taxon>Candidatus Segetimicrobium</taxon>
    </lineage>
</organism>
<gene>
    <name evidence="9" type="ORF">E6H02_00845</name>
</gene>
<dbReference type="AlphaFoldDB" id="A0A537M7V8"/>
<evidence type="ECO:0000256" key="4">
    <source>
        <dbReference type="ARBA" id="ARBA00022692"/>
    </source>
</evidence>
<dbReference type="PANTHER" id="PTHR43163:SF6">
    <property type="entry name" value="DIPEPTIDE TRANSPORT SYSTEM PERMEASE PROTEIN DPPB-RELATED"/>
    <property type="match status" value="1"/>
</dbReference>
<dbReference type="PANTHER" id="PTHR43163">
    <property type="entry name" value="DIPEPTIDE TRANSPORT SYSTEM PERMEASE PROTEIN DPPB-RELATED"/>
    <property type="match status" value="1"/>
</dbReference>
<dbReference type="Pfam" id="PF19300">
    <property type="entry name" value="BPD_transp_1_N"/>
    <property type="match status" value="1"/>
</dbReference>
<evidence type="ECO:0000313" key="10">
    <source>
        <dbReference type="Proteomes" id="UP000320393"/>
    </source>
</evidence>
<evidence type="ECO:0000256" key="1">
    <source>
        <dbReference type="ARBA" id="ARBA00004651"/>
    </source>
</evidence>
<feature type="transmembrane region" description="Helical" evidence="7">
    <location>
        <begin position="281"/>
        <end position="306"/>
    </location>
</feature>
<feature type="transmembrane region" description="Helical" evidence="7">
    <location>
        <begin position="9"/>
        <end position="30"/>
    </location>
</feature>
<dbReference type="Gene3D" id="1.10.3720.10">
    <property type="entry name" value="MetI-like"/>
    <property type="match status" value="1"/>
</dbReference>
<comment type="caution">
    <text evidence="9">The sequence shown here is derived from an EMBL/GenBank/DDBJ whole genome shotgun (WGS) entry which is preliminary data.</text>
</comment>
<keyword evidence="4 7" id="KW-0812">Transmembrane</keyword>
<evidence type="ECO:0000256" key="6">
    <source>
        <dbReference type="ARBA" id="ARBA00023136"/>
    </source>
</evidence>
<comment type="subcellular location">
    <subcellularLocation>
        <location evidence="1 7">Cell membrane</location>
        <topology evidence="1 7">Multi-pass membrane protein</topology>
    </subcellularLocation>
</comment>
<dbReference type="InterPro" id="IPR000515">
    <property type="entry name" value="MetI-like"/>
</dbReference>
<evidence type="ECO:0000256" key="2">
    <source>
        <dbReference type="ARBA" id="ARBA00022448"/>
    </source>
</evidence>
<dbReference type="CDD" id="cd06261">
    <property type="entry name" value="TM_PBP2"/>
    <property type="match status" value="1"/>
</dbReference>
<dbReference type="EMBL" id="VBAM01000025">
    <property type="protein sequence ID" value="TMJ16350.1"/>
    <property type="molecule type" value="Genomic_DNA"/>
</dbReference>
<dbReference type="GO" id="GO:0005886">
    <property type="term" value="C:plasma membrane"/>
    <property type="evidence" value="ECO:0007669"/>
    <property type="project" value="UniProtKB-SubCell"/>
</dbReference>
<keyword evidence="3" id="KW-1003">Cell membrane</keyword>
<reference evidence="9 10" key="1">
    <citation type="journal article" date="2019" name="Nat. Microbiol.">
        <title>Mediterranean grassland soil C-N compound turnover is dependent on rainfall and depth, and is mediated by genomically divergent microorganisms.</title>
        <authorList>
            <person name="Diamond S."/>
            <person name="Andeer P.F."/>
            <person name="Li Z."/>
            <person name="Crits-Christoph A."/>
            <person name="Burstein D."/>
            <person name="Anantharaman K."/>
            <person name="Lane K.R."/>
            <person name="Thomas B.C."/>
            <person name="Pan C."/>
            <person name="Northen T.R."/>
            <person name="Banfield J.F."/>
        </authorList>
    </citation>
    <scope>NUCLEOTIDE SEQUENCE [LARGE SCALE GENOMIC DNA]</scope>
    <source>
        <strain evidence="9">NP_5</strain>
    </source>
</reference>
<dbReference type="InterPro" id="IPR035906">
    <property type="entry name" value="MetI-like_sf"/>
</dbReference>
<keyword evidence="6 7" id="KW-0472">Membrane</keyword>
<feature type="transmembrane region" description="Helical" evidence="7">
    <location>
        <begin position="177"/>
        <end position="196"/>
    </location>
</feature>
<dbReference type="GO" id="GO:0055085">
    <property type="term" value="P:transmembrane transport"/>
    <property type="evidence" value="ECO:0007669"/>
    <property type="project" value="InterPro"/>
</dbReference>
<keyword evidence="5 7" id="KW-1133">Transmembrane helix</keyword>
<dbReference type="PROSITE" id="PS50928">
    <property type="entry name" value="ABC_TM1"/>
    <property type="match status" value="1"/>
</dbReference>
<evidence type="ECO:0000256" key="3">
    <source>
        <dbReference type="ARBA" id="ARBA00022475"/>
    </source>
</evidence>
<dbReference type="SUPFAM" id="SSF161098">
    <property type="entry name" value="MetI-like"/>
    <property type="match status" value="1"/>
</dbReference>
<comment type="similarity">
    <text evidence="7">Belongs to the binding-protein-dependent transport system permease family.</text>
</comment>
<feature type="transmembrane region" description="Helical" evidence="7">
    <location>
        <begin position="234"/>
        <end position="261"/>
    </location>
</feature>
<evidence type="ECO:0000259" key="8">
    <source>
        <dbReference type="PROSITE" id="PS50928"/>
    </source>
</evidence>
<evidence type="ECO:0000256" key="5">
    <source>
        <dbReference type="ARBA" id="ARBA00022989"/>
    </source>
</evidence>
<feature type="transmembrane region" description="Helical" evidence="7">
    <location>
        <begin position="134"/>
        <end position="157"/>
    </location>
</feature>
<keyword evidence="2 7" id="KW-0813">Transport</keyword>
<evidence type="ECO:0000313" key="9">
    <source>
        <dbReference type="EMBL" id="TMJ16350.1"/>
    </source>
</evidence>
<evidence type="ECO:0000256" key="7">
    <source>
        <dbReference type="RuleBase" id="RU363032"/>
    </source>
</evidence>
<proteinExistence type="inferred from homology"/>
<dbReference type="Proteomes" id="UP000320393">
    <property type="component" value="Unassembled WGS sequence"/>
</dbReference>
<feature type="transmembrane region" description="Helical" evidence="7">
    <location>
        <begin position="97"/>
        <end position="122"/>
    </location>
</feature>
<accession>A0A537M7V8</accession>
<feature type="domain" description="ABC transmembrane type-1" evidence="8">
    <location>
        <begin position="95"/>
        <end position="299"/>
    </location>
</feature>